<dbReference type="PIRSF" id="PIRSF015283">
    <property type="entry name" value="Regulatory_RpfE"/>
    <property type="match status" value="1"/>
</dbReference>
<protein>
    <recommendedName>
        <fullName evidence="3">Phosphoglycerate mutase</fullName>
    </recommendedName>
</protein>
<evidence type="ECO:0000313" key="2">
    <source>
        <dbReference type="Proteomes" id="UP001499959"/>
    </source>
</evidence>
<dbReference type="Proteomes" id="UP001499959">
    <property type="component" value="Unassembled WGS sequence"/>
</dbReference>
<sequence length="319" mass="34664">MSRALFLLPAWSTFGRQSLMAEVAKAFGRADRVADRAVGGEAQLRRHFSTLPAHWAPAALTRQADAGDAAGAAWLRADPAHVRPDINGARLLGLGERLSLSQDDVDSLLPALKPVFGDSGFALDAPVPTRWYLRLPREAKLPAFSAPDEALGEDLFEHQPEGPEGRRWRALLNEVQIVLHNHPWNARRAERGLVPINALWVWGGGVLPDAVSSAVSSAASDDDLVRALATVAGVAATRLPSAFEIGADAALYDLRRTRDLAALQRDWLMPALRALSDGTLTTLDIDAADGMRLRLARGQRWRFWRGAWVPPQPPSEQGA</sequence>
<evidence type="ECO:0000313" key="1">
    <source>
        <dbReference type="EMBL" id="GAA4798361.1"/>
    </source>
</evidence>
<keyword evidence="2" id="KW-1185">Reference proteome</keyword>
<dbReference type="InterPro" id="IPR016631">
    <property type="entry name" value="Regulatory_RpfE"/>
</dbReference>
<reference evidence="2" key="1">
    <citation type="journal article" date="2019" name="Int. J. Syst. Evol. Microbiol.">
        <title>The Global Catalogue of Microorganisms (GCM) 10K type strain sequencing project: providing services to taxonomists for standard genome sequencing and annotation.</title>
        <authorList>
            <consortium name="The Broad Institute Genomics Platform"/>
            <consortium name="The Broad Institute Genome Sequencing Center for Infectious Disease"/>
            <person name="Wu L."/>
            <person name="Ma J."/>
        </authorList>
    </citation>
    <scope>NUCLEOTIDE SEQUENCE [LARGE SCALE GENOMIC DNA]</scope>
    <source>
        <strain evidence="2">JCM 18204</strain>
    </source>
</reference>
<name>A0ABP9BNV7_9GAMM</name>
<proteinExistence type="predicted"/>
<organism evidence="1 2">
    <name type="scientific">Lysobacter hankyongensis</name>
    <dbReference type="NCBI Taxonomy" id="1176535"/>
    <lineage>
        <taxon>Bacteria</taxon>
        <taxon>Pseudomonadati</taxon>
        <taxon>Pseudomonadota</taxon>
        <taxon>Gammaproteobacteria</taxon>
        <taxon>Lysobacterales</taxon>
        <taxon>Lysobacteraceae</taxon>
        <taxon>Lysobacter</taxon>
    </lineage>
</organism>
<dbReference type="EMBL" id="BAABJE010000014">
    <property type="protein sequence ID" value="GAA4798361.1"/>
    <property type="molecule type" value="Genomic_DNA"/>
</dbReference>
<gene>
    <name evidence="1" type="ORF">GCM10023307_25560</name>
</gene>
<accession>A0ABP9BNV7</accession>
<dbReference type="RefSeq" id="WP_345303726.1">
    <property type="nucleotide sequence ID" value="NZ_BAABJE010000014.1"/>
</dbReference>
<evidence type="ECO:0008006" key="3">
    <source>
        <dbReference type="Google" id="ProtNLM"/>
    </source>
</evidence>
<comment type="caution">
    <text evidence="1">The sequence shown here is derived from an EMBL/GenBank/DDBJ whole genome shotgun (WGS) entry which is preliminary data.</text>
</comment>